<keyword evidence="3" id="KW-1185">Reference proteome</keyword>
<evidence type="ECO:0000313" key="2">
    <source>
        <dbReference type="EMBL" id="KAI3906890.1"/>
    </source>
</evidence>
<dbReference type="EMBL" id="JAJJMB010010711">
    <property type="protein sequence ID" value="KAI3906890.1"/>
    <property type="molecule type" value="Genomic_DNA"/>
</dbReference>
<evidence type="ECO:0000313" key="3">
    <source>
        <dbReference type="Proteomes" id="UP001202328"/>
    </source>
</evidence>
<comment type="caution">
    <text evidence="2">The sequence shown here is derived from an EMBL/GenBank/DDBJ whole genome shotgun (WGS) entry which is preliminary data.</text>
</comment>
<name>A0AAD4XF59_9MAGN</name>
<keyword evidence="1" id="KW-1133">Transmembrane helix</keyword>
<feature type="transmembrane region" description="Helical" evidence="1">
    <location>
        <begin position="6"/>
        <end position="26"/>
    </location>
</feature>
<reference evidence="2" key="1">
    <citation type="submission" date="2022-04" db="EMBL/GenBank/DDBJ databases">
        <title>A functionally conserved STORR gene fusion in Papaver species that diverged 16.8 million years ago.</title>
        <authorList>
            <person name="Catania T."/>
        </authorList>
    </citation>
    <scope>NUCLEOTIDE SEQUENCE</scope>
    <source>
        <strain evidence="2">S-188037</strain>
    </source>
</reference>
<evidence type="ECO:0000256" key="1">
    <source>
        <dbReference type="SAM" id="Phobius"/>
    </source>
</evidence>
<dbReference type="Proteomes" id="UP001202328">
    <property type="component" value="Unassembled WGS sequence"/>
</dbReference>
<dbReference type="AlphaFoldDB" id="A0AAD4XF59"/>
<organism evidence="2 3">
    <name type="scientific">Papaver atlanticum</name>
    <dbReference type="NCBI Taxonomy" id="357466"/>
    <lineage>
        <taxon>Eukaryota</taxon>
        <taxon>Viridiplantae</taxon>
        <taxon>Streptophyta</taxon>
        <taxon>Embryophyta</taxon>
        <taxon>Tracheophyta</taxon>
        <taxon>Spermatophyta</taxon>
        <taxon>Magnoliopsida</taxon>
        <taxon>Ranunculales</taxon>
        <taxon>Papaveraceae</taxon>
        <taxon>Papaveroideae</taxon>
        <taxon>Papaver</taxon>
    </lineage>
</organism>
<gene>
    <name evidence="2" type="ORF">MKW98_004940</name>
</gene>
<accession>A0AAD4XF59</accession>
<keyword evidence="1" id="KW-0812">Transmembrane</keyword>
<proteinExistence type="predicted"/>
<sequence>MGSCFRLSLMIVCIPNIICWLAISFAKLEKVKQDTQQLKNNPQGLLLEAPHSPRIVLSAYGLEHEEILSIAKPLLSDLPAVSHPTKPKSVYIAFPTGLQLI</sequence>
<protein>
    <submittedName>
        <fullName evidence="2">Uncharacterized protein</fullName>
    </submittedName>
</protein>
<keyword evidence="1" id="KW-0472">Membrane</keyword>